<evidence type="ECO:0000256" key="2">
    <source>
        <dbReference type="ARBA" id="ARBA00022692"/>
    </source>
</evidence>
<evidence type="ECO:0000256" key="6">
    <source>
        <dbReference type="ARBA" id="ARBA00023136"/>
    </source>
</evidence>
<keyword evidence="13" id="KW-1185">Reference proteome</keyword>
<keyword evidence="3" id="KW-0677">Repeat</keyword>
<dbReference type="InterPro" id="IPR005821">
    <property type="entry name" value="Ion_trans_dom"/>
</dbReference>
<organism evidence="12 13">
    <name type="scientific">Cyclotella cryptica</name>
    <dbReference type="NCBI Taxonomy" id="29204"/>
    <lineage>
        <taxon>Eukaryota</taxon>
        <taxon>Sar</taxon>
        <taxon>Stramenopiles</taxon>
        <taxon>Ochrophyta</taxon>
        <taxon>Bacillariophyta</taxon>
        <taxon>Coscinodiscophyceae</taxon>
        <taxon>Thalassiosirophycidae</taxon>
        <taxon>Stephanodiscales</taxon>
        <taxon>Stephanodiscaceae</taxon>
        <taxon>Cyclotella</taxon>
    </lineage>
</organism>
<dbReference type="EMBL" id="JABMIG020000141">
    <property type="protein sequence ID" value="KAL3789413.1"/>
    <property type="molecule type" value="Genomic_DNA"/>
</dbReference>
<feature type="region of interest" description="Disordered" evidence="9">
    <location>
        <begin position="1"/>
        <end position="37"/>
    </location>
</feature>
<proteinExistence type="predicted"/>
<comment type="subcellular location">
    <subcellularLocation>
        <location evidence="1">Membrane</location>
        <topology evidence="1">Multi-pass membrane protein</topology>
    </subcellularLocation>
</comment>
<feature type="transmembrane region" description="Helical" evidence="10">
    <location>
        <begin position="430"/>
        <end position="454"/>
    </location>
</feature>
<evidence type="ECO:0000256" key="3">
    <source>
        <dbReference type="ARBA" id="ARBA00022737"/>
    </source>
</evidence>
<feature type="transmembrane region" description="Helical" evidence="10">
    <location>
        <begin position="383"/>
        <end position="402"/>
    </location>
</feature>
<evidence type="ECO:0000313" key="13">
    <source>
        <dbReference type="Proteomes" id="UP001516023"/>
    </source>
</evidence>
<dbReference type="Gene3D" id="1.25.40.20">
    <property type="entry name" value="Ankyrin repeat-containing domain"/>
    <property type="match status" value="1"/>
</dbReference>
<comment type="caution">
    <text evidence="12">The sequence shown here is derived from an EMBL/GenBank/DDBJ whole genome shotgun (WGS) entry which is preliminary data.</text>
</comment>
<name>A0ABD3PML1_9STRA</name>
<evidence type="ECO:0000256" key="7">
    <source>
        <dbReference type="PROSITE-ProRule" id="PRU00023"/>
    </source>
</evidence>
<keyword evidence="6 10" id="KW-0472">Membrane</keyword>
<dbReference type="InterPro" id="IPR002110">
    <property type="entry name" value="Ankyrin_rpt"/>
</dbReference>
<feature type="transmembrane region" description="Helical" evidence="10">
    <location>
        <begin position="609"/>
        <end position="631"/>
    </location>
</feature>
<dbReference type="Pfam" id="PF00520">
    <property type="entry name" value="Ion_trans"/>
    <property type="match status" value="1"/>
</dbReference>
<dbReference type="PROSITE" id="PS50297">
    <property type="entry name" value="ANK_REP_REGION"/>
    <property type="match status" value="1"/>
</dbReference>
<dbReference type="Gene3D" id="1.10.287.70">
    <property type="match status" value="1"/>
</dbReference>
<feature type="transmembrane region" description="Helical" evidence="10">
    <location>
        <begin position="538"/>
        <end position="557"/>
    </location>
</feature>
<sequence>MPPSGRRRHRDRDQERNRSSSNNDPQSAPVDPSFDPSELFTLLENTCEACAKIPTPTEGELHTLRPTEIARLRDLLTQTWEAVRSYLSARPSAQRSAAVSHQNESLLTPLHMACKLVDPPADVIQLLIDANPDTLSWQDTNGWLPLHHACYNGASCRVLQILVNGYERGKETQDKRKRTPLHFAFFPRDLPNVGEKRSEGEGNGEGEDGAGNSMPEVVRLLSDSGAAELHDEGGMLPIHYASAYGTTREVLQVLLENYPESLTKKENKGRNPLHLAMVNAHRKYSPTVVEFLLEQAASDIINVYDDDNHLPIHLLAMLSKFPPEKVKERKNAADCLKLYLDFKPQASADFLTAVQTLPEWLRDIAVISDHIQNILNHKIVMRFPTMILILDFFFLIFCIVLFEITTGDTIDYLFTEGTDYNQPPASSAKIALTLVCGAYFLLREVVQIISLVALGNFSAWVWDMGNWLDVSVILLVFFFGSIMLTGEPLISDEAFRSGVAITKGILWMSVISFLKSTQVEFSVFVSGVIYVVQRLSAFLLALGVILLMFAQMFYIVYAETPVCQCGEDHPDASPFPHCSFLDSLLKVYTMLMGEIGNEMRYSTSHVAQFLYVAFAFLVVILLSNVLIAIVTDSYGVIKNERAAMVFWSNRLDFVAEMDAILNITKRLGGGKKGGVPGAPTRVLEGQNGDQFGYDEEEKGYSNRRFRAGWKSIMNLFDPNLYDSYDVNPSSFEFWCYFLVRFAAVVFVIPIWLIIGLCTAGWLWPPQVREYLFQQKRAAISRADMAEQVTTQINELKEEIQSLRMEIQSEMKSDRKEFALVKAEVEAVQAEVIADLLQVKEFMIHLLEMSKDHLGAR</sequence>
<feature type="repeat" description="ANK" evidence="7">
    <location>
        <begin position="268"/>
        <end position="298"/>
    </location>
</feature>
<evidence type="ECO:0000256" key="9">
    <source>
        <dbReference type="SAM" id="MobiDB-lite"/>
    </source>
</evidence>
<feature type="coiled-coil region" evidence="8">
    <location>
        <begin position="785"/>
        <end position="812"/>
    </location>
</feature>
<dbReference type="InterPro" id="IPR052420">
    <property type="entry name" value="Espin/Espin-like"/>
</dbReference>
<evidence type="ECO:0000256" key="5">
    <source>
        <dbReference type="ARBA" id="ARBA00023043"/>
    </source>
</evidence>
<keyword evidence="5 7" id="KW-0040">ANK repeat</keyword>
<dbReference type="PANTHER" id="PTHR24153">
    <property type="entry name" value="ESPIN"/>
    <property type="match status" value="1"/>
</dbReference>
<evidence type="ECO:0000313" key="12">
    <source>
        <dbReference type="EMBL" id="KAL3789413.1"/>
    </source>
</evidence>
<dbReference type="InterPro" id="IPR036770">
    <property type="entry name" value="Ankyrin_rpt-contain_sf"/>
</dbReference>
<feature type="region of interest" description="Disordered" evidence="9">
    <location>
        <begin position="188"/>
        <end position="213"/>
    </location>
</feature>
<evidence type="ECO:0000256" key="10">
    <source>
        <dbReference type="SAM" id="Phobius"/>
    </source>
</evidence>
<gene>
    <name evidence="12" type="ORF">HJC23_001961</name>
</gene>
<feature type="domain" description="Ion transport" evidence="11">
    <location>
        <begin position="419"/>
        <end position="640"/>
    </location>
</feature>
<dbReference type="AlphaFoldDB" id="A0ABD3PML1"/>
<reference evidence="12 13" key="1">
    <citation type="journal article" date="2020" name="G3 (Bethesda)">
        <title>Improved Reference Genome for Cyclotella cryptica CCMP332, a Model for Cell Wall Morphogenesis, Salinity Adaptation, and Lipid Production in Diatoms (Bacillariophyta).</title>
        <authorList>
            <person name="Roberts W.R."/>
            <person name="Downey K.M."/>
            <person name="Ruck E.C."/>
            <person name="Traller J.C."/>
            <person name="Alverson A.J."/>
        </authorList>
    </citation>
    <scope>NUCLEOTIDE SEQUENCE [LARGE SCALE GENOMIC DNA]</scope>
    <source>
        <strain evidence="12 13">CCMP332</strain>
    </source>
</reference>
<keyword evidence="2 10" id="KW-0812">Transmembrane</keyword>
<evidence type="ECO:0000259" key="11">
    <source>
        <dbReference type="Pfam" id="PF00520"/>
    </source>
</evidence>
<dbReference type="SUPFAM" id="SSF48403">
    <property type="entry name" value="Ankyrin repeat"/>
    <property type="match status" value="1"/>
</dbReference>
<feature type="transmembrane region" description="Helical" evidence="10">
    <location>
        <begin position="737"/>
        <end position="763"/>
    </location>
</feature>
<protein>
    <recommendedName>
        <fullName evidence="11">Ion transport domain-containing protein</fullName>
    </recommendedName>
</protein>
<keyword evidence="8" id="KW-0175">Coiled coil</keyword>
<feature type="transmembrane region" description="Helical" evidence="10">
    <location>
        <begin position="505"/>
        <end position="531"/>
    </location>
</feature>
<feature type="transmembrane region" description="Helical" evidence="10">
    <location>
        <begin position="466"/>
        <end position="485"/>
    </location>
</feature>
<keyword evidence="4 10" id="KW-1133">Transmembrane helix</keyword>
<dbReference type="SMART" id="SM00248">
    <property type="entry name" value="ANK"/>
    <property type="match status" value="5"/>
</dbReference>
<dbReference type="PROSITE" id="PS50088">
    <property type="entry name" value="ANK_REPEAT"/>
    <property type="match status" value="1"/>
</dbReference>
<dbReference type="Proteomes" id="UP001516023">
    <property type="component" value="Unassembled WGS sequence"/>
</dbReference>
<dbReference type="PANTHER" id="PTHR24153:SF8">
    <property type="entry name" value="FORKED, ISOFORM F"/>
    <property type="match status" value="1"/>
</dbReference>
<evidence type="ECO:0000256" key="1">
    <source>
        <dbReference type="ARBA" id="ARBA00004141"/>
    </source>
</evidence>
<feature type="compositionally biased region" description="Basic residues" evidence="9">
    <location>
        <begin position="1"/>
        <end position="10"/>
    </location>
</feature>
<evidence type="ECO:0000256" key="4">
    <source>
        <dbReference type="ARBA" id="ARBA00022989"/>
    </source>
</evidence>
<evidence type="ECO:0000256" key="8">
    <source>
        <dbReference type="SAM" id="Coils"/>
    </source>
</evidence>
<dbReference type="Pfam" id="PF12796">
    <property type="entry name" value="Ank_2"/>
    <property type="match status" value="2"/>
</dbReference>
<dbReference type="GO" id="GO:0016020">
    <property type="term" value="C:membrane"/>
    <property type="evidence" value="ECO:0007669"/>
    <property type="project" value="UniProtKB-SubCell"/>
</dbReference>
<accession>A0ABD3PML1</accession>